<dbReference type="EMBL" id="BMJE01000002">
    <property type="protein sequence ID" value="GGB70745.1"/>
    <property type="molecule type" value="Genomic_DNA"/>
</dbReference>
<evidence type="ECO:0000313" key="1">
    <source>
        <dbReference type="EMBL" id="GGB70745.1"/>
    </source>
</evidence>
<accession>A0ABQ1JKR5</accession>
<keyword evidence="2" id="KW-1185">Reference proteome</keyword>
<name>A0ABQ1JKR5_9FLAO</name>
<dbReference type="Proteomes" id="UP000615760">
    <property type="component" value="Unassembled WGS sequence"/>
</dbReference>
<organism evidence="1 2">
    <name type="scientific">Flavobacterium suaedae</name>
    <dbReference type="NCBI Taxonomy" id="1767027"/>
    <lineage>
        <taxon>Bacteria</taxon>
        <taxon>Pseudomonadati</taxon>
        <taxon>Bacteroidota</taxon>
        <taxon>Flavobacteriia</taxon>
        <taxon>Flavobacteriales</taxon>
        <taxon>Flavobacteriaceae</taxon>
        <taxon>Flavobacterium</taxon>
    </lineage>
</organism>
<gene>
    <name evidence="1" type="ORF">GCM10007424_08400</name>
</gene>
<evidence type="ECO:0000313" key="2">
    <source>
        <dbReference type="Proteomes" id="UP000615760"/>
    </source>
</evidence>
<proteinExistence type="predicted"/>
<comment type="caution">
    <text evidence="1">The sequence shown here is derived from an EMBL/GenBank/DDBJ whole genome shotgun (WGS) entry which is preliminary data.</text>
</comment>
<reference evidence="2" key="1">
    <citation type="journal article" date="2019" name="Int. J. Syst. Evol. Microbiol.">
        <title>The Global Catalogue of Microorganisms (GCM) 10K type strain sequencing project: providing services to taxonomists for standard genome sequencing and annotation.</title>
        <authorList>
            <consortium name="The Broad Institute Genomics Platform"/>
            <consortium name="The Broad Institute Genome Sequencing Center for Infectious Disease"/>
            <person name="Wu L."/>
            <person name="Ma J."/>
        </authorList>
    </citation>
    <scope>NUCLEOTIDE SEQUENCE [LARGE SCALE GENOMIC DNA]</scope>
    <source>
        <strain evidence="2">CGMCC 1.15461</strain>
    </source>
</reference>
<protein>
    <submittedName>
        <fullName evidence="1">Uncharacterized protein</fullName>
    </submittedName>
</protein>
<sequence>MPFFKPLFLSREECKVQQKRAKDVERYPALAFFIEVAISTNLSSKLIVQMYKTYFK</sequence>